<dbReference type="PANTHER" id="PTHR30126:SF40">
    <property type="entry name" value="HTH-TYPE TRANSCRIPTIONAL REGULATOR GLTR"/>
    <property type="match status" value="1"/>
</dbReference>
<dbReference type="GO" id="GO:0003700">
    <property type="term" value="F:DNA-binding transcription factor activity"/>
    <property type="evidence" value="ECO:0007669"/>
    <property type="project" value="InterPro"/>
</dbReference>
<feature type="domain" description="HTH lysR-type" evidence="5">
    <location>
        <begin position="2"/>
        <end position="59"/>
    </location>
</feature>
<dbReference type="EMBL" id="CAKD01000012">
    <property type="protein sequence ID" value="CCI84779.1"/>
    <property type="molecule type" value="Genomic_DNA"/>
</dbReference>
<evidence type="ECO:0000256" key="1">
    <source>
        <dbReference type="ARBA" id="ARBA00009437"/>
    </source>
</evidence>
<accession>I7KKT3</accession>
<sequence length="290" mass="33534">MLDLELLSQLVAFNKYKTISETAEHLLITQPSVSRNLKKLEEQLGVKLFNRSVNRISLTETGKLAAKEAEALLEASDNFLTTVQNFDQRNNQLAISTVLPGPLLWLMRHYQTLDCNYNFSFHEQLLEPEQIVQELLTLKSKIVITTEEVNDDRLESFYLGAEKILVRIDQFNPLASKTSVTFKELERLSFLVYQDIGPWRQLTEKQIPNAKFLYQKDIESLDELTKYSNFPVFRSNLTIASQAHEEKDDRVPVAIDDPNNRIDFYATYLKEKSKSLRPLLKQISQAFSKL</sequence>
<protein>
    <submittedName>
        <fullName evidence="6">Putative transcriptional regulator</fullName>
    </submittedName>
</protein>
<dbReference type="PANTHER" id="PTHR30126">
    <property type="entry name" value="HTH-TYPE TRANSCRIPTIONAL REGULATOR"/>
    <property type="match status" value="1"/>
</dbReference>
<dbReference type="SUPFAM" id="SSF53850">
    <property type="entry name" value="Periplasmic binding protein-like II"/>
    <property type="match status" value="1"/>
</dbReference>
<evidence type="ECO:0000256" key="4">
    <source>
        <dbReference type="ARBA" id="ARBA00023163"/>
    </source>
</evidence>
<name>I7KKT3_9LACO</name>
<dbReference type="STRING" id="1423790.BN53_01475"/>
<dbReference type="Pfam" id="PF00126">
    <property type="entry name" value="HTH_1"/>
    <property type="match status" value="1"/>
</dbReference>
<gene>
    <name evidence="6" type="ORF">BN53_01475</name>
</gene>
<dbReference type="PATRIC" id="fig|1423790.3.peg.1826"/>
<evidence type="ECO:0000256" key="3">
    <source>
        <dbReference type="ARBA" id="ARBA00023125"/>
    </source>
</evidence>
<reference evidence="6 7" key="1">
    <citation type="submission" date="2012-06" db="EMBL/GenBank/DDBJ databases">
        <title>Draft Genome Sequence of Lactobacillus pasteurii CRBIP 24.76T.</title>
        <authorList>
            <person name="Cousin S."/>
            <person name="Bouchier C."/>
            <person name="Loux V."/>
            <person name="Ma L."/>
            <person name="Creno S."/>
            <person name="Bizet C."/>
            <person name="Clermont D."/>
        </authorList>
    </citation>
    <scope>NUCLEOTIDE SEQUENCE [LARGE SCALE GENOMIC DNA]</scope>
    <source>
        <strain evidence="7">CRBIP 24.76T</strain>
    </source>
</reference>
<keyword evidence="2" id="KW-0805">Transcription regulation</keyword>
<keyword evidence="3" id="KW-0238">DNA-binding</keyword>
<dbReference type="InterPro" id="IPR036390">
    <property type="entry name" value="WH_DNA-bd_sf"/>
</dbReference>
<organism evidence="6 7">
    <name type="scientific">Lactobacillus pasteurii DSM 23907 = CRBIP 24.76</name>
    <dbReference type="NCBI Taxonomy" id="1423790"/>
    <lineage>
        <taxon>Bacteria</taxon>
        <taxon>Bacillati</taxon>
        <taxon>Bacillota</taxon>
        <taxon>Bacilli</taxon>
        <taxon>Lactobacillales</taxon>
        <taxon>Lactobacillaceae</taxon>
        <taxon>Lactobacillus</taxon>
    </lineage>
</organism>
<dbReference type="Gene3D" id="1.10.10.10">
    <property type="entry name" value="Winged helix-like DNA-binding domain superfamily/Winged helix DNA-binding domain"/>
    <property type="match status" value="1"/>
</dbReference>
<dbReference type="Gene3D" id="3.40.190.290">
    <property type="match status" value="1"/>
</dbReference>
<dbReference type="PRINTS" id="PR00039">
    <property type="entry name" value="HTHLYSR"/>
</dbReference>
<evidence type="ECO:0000259" key="5">
    <source>
        <dbReference type="PROSITE" id="PS50931"/>
    </source>
</evidence>
<dbReference type="GO" id="GO:0000976">
    <property type="term" value="F:transcription cis-regulatory region binding"/>
    <property type="evidence" value="ECO:0007669"/>
    <property type="project" value="TreeGrafter"/>
</dbReference>
<proteinExistence type="inferred from homology"/>
<dbReference type="InterPro" id="IPR036388">
    <property type="entry name" value="WH-like_DNA-bd_sf"/>
</dbReference>
<keyword evidence="4" id="KW-0804">Transcription</keyword>
<keyword evidence="7" id="KW-1185">Reference proteome</keyword>
<dbReference type="OrthoDB" id="79118at2"/>
<dbReference type="Proteomes" id="UP000009311">
    <property type="component" value="Unassembled WGS sequence"/>
</dbReference>
<comment type="caution">
    <text evidence="6">The sequence shown here is derived from an EMBL/GenBank/DDBJ whole genome shotgun (WGS) entry which is preliminary data.</text>
</comment>
<dbReference type="AlphaFoldDB" id="I7KKT3"/>
<evidence type="ECO:0000256" key="2">
    <source>
        <dbReference type="ARBA" id="ARBA00023015"/>
    </source>
</evidence>
<evidence type="ECO:0000313" key="7">
    <source>
        <dbReference type="Proteomes" id="UP000009311"/>
    </source>
</evidence>
<dbReference type="InterPro" id="IPR000847">
    <property type="entry name" value="LysR_HTH_N"/>
</dbReference>
<dbReference type="RefSeq" id="WP_009559335.1">
    <property type="nucleotide sequence ID" value="NZ_AYZN01000009.1"/>
</dbReference>
<dbReference type="SUPFAM" id="SSF46785">
    <property type="entry name" value="Winged helix' DNA-binding domain"/>
    <property type="match status" value="1"/>
</dbReference>
<dbReference type="eggNOG" id="COG0583">
    <property type="taxonomic scope" value="Bacteria"/>
</dbReference>
<dbReference type="PROSITE" id="PS50931">
    <property type="entry name" value="HTH_LYSR"/>
    <property type="match status" value="1"/>
</dbReference>
<evidence type="ECO:0000313" key="6">
    <source>
        <dbReference type="EMBL" id="CCI84779.1"/>
    </source>
</evidence>
<comment type="similarity">
    <text evidence="1">Belongs to the LysR transcriptional regulatory family.</text>
</comment>